<protein>
    <submittedName>
        <fullName evidence="2">ABC transporter permease protein</fullName>
    </submittedName>
</protein>
<keyword evidence="1" id="KW-0812">Transmembrane</keyword>
<dbReference type="PATRIC" id="fig|695563.3.peg.94"/>
<feature type="transmembrane region" description="Helical" evidence="1">
    <location>
        <begin position="91"/>
        <end position="113"/>
    </location>
</feature>
<feature type="transmembrane region" description="Helical" evidence="1">
    <location>
        <begin position="38"/>
        <end position="60"/>
    </location>
</feature>
<organism evidence="2 3">
    <name type="scientific">Lactobacillus amylovorus subsp. animalium DSM 16698</name>
    <dbReference type="NCBI Taxonomy" id="695563"/>
    <lineage>
        <taxon>Bacteria</taxon>
        <taxon>Bacillati</taxon>
        <taxon>Bacillota</taxon>
        <taxon>Bacilli</taxon>
        <taxon>Lactobacillales</taxon>
        <taxon>Lactobacillaceae</taxon>
        <taxon>Lactobacillus</taxon>
        <taxon>Lactobacillus amylovorus subsp. animalium</taxon>
    </lineage>
</organism>
<dbReference type="InterPro" id="IPR052536">
    <property type="entry name" value="ABC-4_Integral_Memb_Prot"/>
</dbReference>
<evidence type="ECO:0000313" key="3">
    <source>
        <dbReference type="Proteomes" id="UP000051529"/>
    </source>
</evidence>
<dbReference type="Proteomes" id="UP000051529">
    <property type="component" value="Unassembled WGS sequence"/>
</dbReference>
<feature type="transmembrane region" description="Helical" evidence="1">
    <location>
        <begin position="125"/>
        <end position="146"/>
    </location>
</feature>
<evidence type="ECO:0000313" key="2">
    <source>
        <dbReference type="EMBL" id="KRN92333.1"/>
    </source>
</evidence>
<dbReference type="PANTHER" id="PTHR46795">
    <property type="entry name" value="ABC TRANSPORTER PERMEASE-RELATED-RELATED"/>
    <property type="match status" value="1"/>
</dbReference>
<gene>
    <name evidence="2" type="ORF">IV44_GL000094</name>
</gene>
<proteinExistence type="predicted"/>
<reference evidence="2 3" key="1">
    <citation type="journal article" date="2015" name="Genome Announc.">
        <title>Expanding the biotechnology potential of lactobacilli through comparative genomics of 213 strains and associated genera.</title>
        <authorList>
            <person name="Sun Z."/>
            <person name="Harris H.M."/>
            <person name="McCann A."/>
            <person name="Guo C."/>
            <person name="Argimon S."/>
            <person name="Zhang W."/>
            <person name="Yang X."/>
            <person name="Jeffery I.B."/>
            <person name="Cooney J.C."/>
            <person name="Kagawa T.F."/>
            <person name="Liu W."/>
            <person name="Song Y."/>
            <person name="Salvetti E."/>
            <person name="Wrobel A."/>
            <person name="Rasinkangas P."/>
            <person name="Parkhill J."/>
            <person name="Rea M.C."/>
            <person name="O'Sullivan O."/>
            <person name="Ritari J."/>
            <person name="Douillard F.P."/>
            <person name="Paul Ross R."/>
            <person name="Yang R."/>
            <person name="Briner A.E."/>
            <person name="Felis G.E."/>
            <person name="de Vos W.M."/>
            <person name="Barrangou R."/>
            <person name="Klaenhammer T.R."/>
            <person name="Caufield P.W."/>
            <person name="Cui Y."/>
            <person name="Zhang H."/>
            <person name="O'Toole P.W."/>
        </authorList>
    </citation>
    <scope>NUCLEOTIDE SEQUENCE [LARGE SCALE GENOMIC DNA]</scope>
    <source>
        <strain evidence="2 3">DSM 16698</strain>
    </source>
</reference>
<name>A0A0R2L0P1_LACAM</name>
<keyword evidence="1" id="KW-0472">Membrane</keyword>
<dbReference type="AlphaFoldDB" id="A0A0R2L0P1"/>
<dbReference type="PANTHER" id="PTHR46795:SF3">
    <property type="entry name" value="ABC TRANSPORTER PERMEASE"/>
    <property type="match status" value="1"/>
</dbReference>
<dbReference type="EMBL" id="JQBQ01000010">
    <property type="protein sequence ID" value="KRN92333.1"/>
    <property type="molecule type" value="Genomic_DNA"/>
</dbReference>
<sequence>MKLEKVQLASNPAMAQALSRTKPFSYQMILGFTSGFEFMGFFLGIAFLTMLASTLMFKVLSGAASDKMRYEMLYKIGTRRKVLKQSIRHEIGVLFLLPGILGVIDVLFGLRLFTALLPHPYMGFWVPFSIFIVLYFIYYAVTVKLYENLVLQK</sequence>
<comment type="caution">
    <text evidence="2">The sequence shown here is derived from an EMBL/GenBank/DDBJ whole genome shotgun (WGS) entry which is preliminary data.</text>
</comment>
<evidence type="ECO:0000256" key="1">
    <source>
        <dbReference type="SAM" id="Phobius"/>
    </source>
</evidence>
<keyword evidence="1" id="KW-1133">Transmembrane helix</keyword>
<accession>A0A0R2L0P1</accession>